<dbReference type="PANTHER" id="PTHR43542">
    <property type="entry name" value="METHYLTRANSFERASE"/>
    <property type="match status" value="1"/>
</dbReference>
<keyword evidence="2 3" id="KW-0808">Transferase</keyword>
<dbReference type="Gene3D" id="3.40.50.150">
    <property type="entry name" value="Vaccinia Virus protein VP39"/>
    <property type="match status" value="1"/>
</dbReference>
<evidence type="ECO:0000256" key="2">
    <source>
        <dbReference type="ARBA" id="ARBA00022679"/>
    </source>
</evidence>
<dbReference type="RefSeq" id="WP_111919910.1">
    <property type="nucleotide sequence ID" value="NZ_CP030280.1"/>
</dbReference>
<organism evidence="3 4">
    <name type="scientific">Blautia argi</name>
    <dbReference type="NCBI Taxonomy" id="1912897"/>
    <lineage>
        <taxon>Bacteria</taxon>
        <taxon>Bacillati</taxon>
        <taxon>Bacillota</taxon>
        <taxon>Clostridia</taxon>
        <taxon>Lachnospirales</taxon>
        <taxon>Lachnospiraceae</taxon>
        <taxon>Blautia</taxon>
    </lineage>
</organism>
<name>A0A2Z4UBL2_9FIRM</name>
<evidence type="ECO:0000313" key="3">
    <source>
        <dbReference type="EMBL" id="AWY98421.1"/>
    </source>
</evidence>
<dbReference type="SUPFAM" id="SSF53335">
    <property type="entry name" value="S-adenosyl-L-methionine-dependent methyltransferases"/>
    <property type="match status" value="1"/>
</dbReference>
<sequence>MRVIAGSAKSMPLKTIPGLETRPTTDRIKETLFNMLQPYLCQCRFLDIFAGSGGIGIEALSRGADFCAFIEKNRRAAAVIEENLRFTRLSSKAQVYCQEVFTALSSISKEEPFDCIFMDPPYDKGLERQVLEVLKDASCIDENTRLVVEASLSTEFDYLEEYGFLKEKVKRYKTNQHVFIRKAPK</sequence>
<keyword evidence="1 3" id="KW-0489">Methyltransferase</keyword>
<dbReference type="InterPro" id="IPR002052">
    <property type="entry name" value="DNA_methylase_N6_adenine_CS"/>
</dbReference>
<protein>
    <submittedName>
        <fullName evidence="3">16S rRNA (Guanine(966)-N(2))-methyltransferase RsmD</fullName>
        <ecNumber evidence="3">2.1.1.171</ecNumber>
    </submittedName>
</protein>
<dbReference type="OrthoDB" id="9803017at2"/>
<evidence type="ECO:0000256" key="1">
    <source>
        <dbReference type="ARBA" id="ARBA00022603"/>
    </source>
</evidence>
<proteinExistence type="predicted"/>
<dbReference type="AlphaFoldDB" id="A0A2Z4UBL2"/>
<dbReference type="GO" id="GO:0052913">
    <property type="term" value="F:16S rRNA (guanine(966)-N(2))-methyltransferase activity"/>
    <property type="evidence" value="ECO:0007669"/>
    <property type="project" value="UniProtKB-EC"/>
</dbReference>
<dbReference type="InterPro" id="IPR004398">
    <property type="entry name" value="RNA_MeTrfase_RsmD"/>
</dbReference>
<gene>
    <name evidence="3" type="primary">rsmD</name>
    <name evidence="3" type="ORF">DQQ01_09980</name>
</gene>
<dbReference type="Pfam" id="PF03602">
    <property type="entry name" value="Cons_hypoth95"/>
    <property type="match status" value="1"/>
</dbReference>
<dbReference type="InterPro" id="IPR029063">
    <property type="entry name" value="SAM-dependent_MTases_sf"/>
</dbReference>
<dbReference type="PIRSF" id="PIRSF004553">
    <property type="entry name" value="CHP00095"/>
    <property type="match status" value="1"/>
</dbReference>
<dbReference type="GO" id="GO:0003676">
    <property type="term" value="F:nucleic acid binding"/>
    <property type="evidence" value="ECO:0007669"/>
    <property type="project" value="InterPro"/>
</dbReference>
<dbReference type="Proteomes" id="UP000250003">
    <property type="component" value="Chromosome"/>
</dbReference>
<dbReference type="PANTHER" id="PTHR43542:SF1">
    <property type="entry name" value="METHYLTRANSFERASE"/>
    <property type="match status" value="1"/>
</dbReference>
<dbReference type="PROSITE" id="PS00092">
    <property type="entry name" value="N6_MTASE"/>
    <property type="match status" value="1"/>
</dbReference>
<accession>A0A2Z4UBL2</accession>
<dbReference type="CDD" id="cd02440">
    <property type="entry name" value="AdoMet_MTases"/>
    <property type="match status" value="1"/>
</dbReference>
<dbReference type="EMBL" id="CP030280">
    <property type="protein sequence ID" value="AWY98421.1"/>
    <property type="molecule type" value="Genomic_DNA"/>
</dbReference>
<dbReference type="KEGG" id="blau:DQQ01_09980"/>
<dbReference type="NCBIfam" id="TIGR00095">
    <property type="entry name" value="16S rRNA (guanine(966)-N(2))-methyltransferase RsmD"/>
    <property type="match status" value="1"/>
</dbReference>
<reference evidence="4" key="1">
    <citation type="submission" date="2018-06" db="EMBL/GenBank/DDBJ databases">
        <title>Description of Blautia argi sp. nov., a new anaerobic isolated from dog feces.</title>
        <authorList>
            <person name="Chang Y.-H."/>
            <person name="Paek J."/>
            <person name="Shin Y."/>
        </authorList>
    </citation>
    <scope>NUCLEOTIDE SEQUENCE [LARGE SCALE GENOMIC DNA]</scope>
    <source>
        <strain evidence="4">KCTC 15426</strain>
    </source>
</reference>
<evidence type="ECO:0000313" key="4">
    <source>
        <dbReference type="Proteomes" id="UP000250003"/>
    </source>
</evidence>
<keyword evidence="4" id="KW-1185">Reference proteome</keyword>
<dbReference type="EC" id="2.1.1.171" evidence="3"/>